<evidence type="ECO:0000313" key="5">
    <source>
        <dbReference type="Proteomes" id="UP000265325"/>
    </source>
</evidence>
<dbReference type="InterPro" id="IPR057169">
    <property type="entry name" value="DUF7847"/>
</dbReference>
<dbReference type="EMBL" id="LAQS01000053">
    <property type="protein sequence ID" value="KKZ70626.1"/>
    <property type="molecule type" value="Genomic_DNA"/>
</dbReference>
<keyword evidence="2" id="KW-1133">Transmembrane helix</keyword>
<comment type="caution">
    <text evidence="4">The sequence shown here is derived from an EMBL/GenBank/DDBJ whole genome shotgun (WGS) entry which is preliminary data.</text>
</comment>
<feature type="transmembrane region" description="Helical" evidence="2">
    <location>
        <begin position="172"/>
        <end position="196"/>
    </location>
</feature>
<organism evidence="4 5">
    <name type="scientific">Streptomyces showdoensis</name>
    <dbReference type="NCBI Taxonomy" id="68268"/>
    <lineage>
        <taxon>Bacteria</taxon>
        <taxon>Bacillati</taxon>
        <taxon>Actinomycetota</taxon>
        <taxon>Actinomycetes</taxon>
        <taxon>Kitasatosporales</taxon>
        <taxon>Streptomycetaceae</taxon>
        <taxon>Streptomyces</taxon>
    </lineage>
</organism>
<keyword evidence="5" id="KW-1185">Reference proteome</keyword>
<accession>A0A2P2GGI1</accession>
<dbReference type="PANTHER" id="PTHR33133:SF1">
    <property type="entry name" value="EXPRESSED PROTEIN-RELATED"/>
    <property type="match status" value="1"/>
</dbReference>
<protein>
    <submittedName>
        <fullName evidence="4">Membrane protein</fullName>
    </submittedName>
</protein>
<dbReference type="Pfam" id="PF25231">
    <property type="entry name" value="DUF7847"/>
    <property type="match status" value="1"/>
</dbReference>
<sequence length="401" mass="41599">MNDTPGWTSPGSASSDGQDGSGIPRPSSPGDANGSAPQWSKDQPPAGQWQPPTAPAPGTQAPARAQSGPGWGGPPQHNQWGRPPAAKPGVIPLRPLTMGEILDGAVTTMRRYWQTVLTISVTVAVIGQVAEILAQRYLVPAAPQVDPDASPSEQLQQSADTLQNSVIGMGPAFLIMLVATLFCAALLTVVISRAVLGRPVTLAAAWQEARPRLLPLLGLTLLLALMSCGIMFVGLLPGLLLGGTGGAVLAALGGIAAFAAIVWLTVRFSLASPALMLERQGVLTSLKRSAKLVQGSWWRIFGITLLTQLLIFLVAMIVAIPFTAIAIGASEGGFSGFLSGTTPENSWTFLIVTGIGGVIINAVTYPISAGVTALLYVDQRIRREALDLELARAAGLPGYGG</sequence>
<dbReference type="OrthoDB" id="121140at2"/>
<dbReference type="Proteomes" id="UP000265325">
    <property type="component" value="Unassembled WGS sequence"/>
</dbReference>
<feature type="compositionally biased region" description="Low complexity" evidence="1">
    <location>
        <begin position="43"/>
        <end position="66"/>
    </location>
</feature>
<keyword evidence="2" id="KW-0812">Transmembrane</keyword>
<feature type="transmembrane region" description="Helical" evidence="2">
    <location>
        <begin position="216"/>
        <end position="240"/>
    </location>
</feature>
<feature type="transmembrane region" description="Helical" evidence="2">
    <location>
        <begin position="297"/>
        <end position="327"/>
    </location>
</feature>
<feature type="compositionally biased region" description="Low complexity" evidence="1">
    <location>
        <begin position="9"/>
        <end position="22"/>
    </location>
</feature>
<feature type="domain" description="DUF7847" evidence="3">
    <location>
        <begin position="156"/>
        <end position="374"/>
    </location>
</feature>
<feature type="transmembrane region" description="Helical" evidence="2">
    <location>
        <begin position="347"/>
        <end position="377"/>
    </location>
</feature>
<evidence type="ECO:0000259" key="3">
    <source>
        <dbReference type="Pfam" id="PF25231"/>
    </source>
</evidence>
<evidence type="ECO:0000256" key="2">
    <source>
        <dbReference type="SAM" id="Phobius"/>
    </source>
</evidence>
<dbReference type="RefSeq" id="WP_046910776.1">
    <property type="nucleotide sequence ID" value="NZ_BAAAXG010000026.1"/>
</dbReference>
<evidence type="ECO:0000256" key="1">
    <source>
        <dbReference type="SAM" id="MobiDB-lite"/>
    </source>
</evidence>
<evidence type="ECO:0000313" key="4">
    <source>
        <dbReference type="EMBL" id="KKZ70626.1"/>
    </source>
</evidence>
<feature type="region of interest" description="Disordered" evidence="1">
    <location>
        <begin position="1"/>
        <end position="91"/>
    </location>
</feature>
<name>A0A2P2GGI1_STREW</name>
<keyword evidence="2" id="KW-0472">Membrane</keyword>
<dbReference type="PANTHER" id="PTHR33133">
    <property type="entry name" value="OS08G0107100 PROTEIN-RELATED"/>
    <property type="match status" value="1"/>
</dbReference>
<gene>
    <name evidence="4" type="ORF">VO63_27765</name>
</gene>
<proteinExistence type="predicted"/>
<feature type="transmembrane region" description="Helical" evidence="2">
    <location>
        <begin position="246"/>
        <end position="266"/>
    </location>
</feature>
<reference evidence="4 5" key="1">
    <citation type="submission" date="2015-05" db="EMBL/GenBank/DDBJ databases">
        <title>Draft Genome assembly of Streptomyces showdoensis.</title>
        <authorList>
            <person name="Thapa K.K."/>
            <person name="Metsa-Ketela M."/>
        </authorList>
    </citation>
    <scope>NUCLEOTIDE SEQUENCE [LARGE SCALE GENOMIC DNA]</scope>
    <source>
        <strain evidence="4 5">ATCC 15227</strain>
    </source>
</reference>
<dbReference type="AlphaFoldDB" id="A0A2P2GGI1"/>